<comment type="caution">
    <text evidence="1">The sequence shown here is derived from an EMBL/GenBank/DDBJ whole genome shotgun (WGS) entry which is preliminary data.</text>
</comment>
<keyword evidence="2" id="KW-1185">Reference proteome</keyword>
<name>A0ACC3TD20_9ASCO</name>
<dbReference type="EMBL" id="MU970243">
    <property type="protein sequence ID" value="KAK9319014.1"/>
    <property type="molecule type" value="Genomic_DNA"/>
</dbReference>
<evidence type="ECO:0000313" key="2">
    <source>
        <dbReference type="Proteomes" id="UP001489719"/>
    </source>
</evidence>
<accession>A0ACC3TD20</accession>
<sequence length="64" mass="7330">MPSEMFPPTTRGKAVGFAIASNWLTNFIVALITPRIPEVNHFWHFLLLPGFQDYPVRLGIFLRS</sequence>
<organism evidence="1 2">
    <name type="scientific">Lipomyces orientalis</name>
    <dbReference type="NCBI Taxonomy" id="1233043"/>
    <lineage>
        <taxon>Eukaryota</taxon>
        <taxon>Fungi</taxon>
        <taxon>Dikarya</taxon>
        <taxon>Ascomycota</taxon>
        <taxon>Saccharomycotina</taxon>
        <taxon>Lipomycetes</taxon>
        <taxon>Lipomycetales</taxon>
        <taxon>Lipomycetaceae</taxon>
        <taxon>Lipomyces</taxon>
    </lineage>
</organism>
<dbReference type="Proteomes" id="UP001489719">
    <property type="component" value="Unassembled WGS sequence"/>
</dbReference>
<protein>
    <submittedName>
        <fullName evidence="1">Uncharacterized protein</fullName>
    </submittedName>
</protein>
<reference evidence="2" key="1">
    <citation type="journal article" date="2024" name="Front. Bioeng. Biotechnol.">
        <title>Genome-scale model development and genomic sequencing of the oleaginous clade Lipomyces.</title>
        <authorList>
            <person name="Czajka J.J."/>
            <person name="Han Y."/>
            <person name="Kim J."/>
            <person name="Mondo S.J."/>
            <person name="Hofstad B.A."/>
            <person name="Robles A."/>
            <person name="Haridas S."/>
            <person name="Riley R."/>
            <person name="LaButti K."/>
            <person name="Pangilinan J."/>
            <person name="Andreopoulos W."/>
            <person name="Lipzen A."/>
            <person name="Yan J."/>
            <person name="Wang M."/>
            <person name="Ng V."/>
            <person name="Grigoriev I.V."/>
            <person name="Spatafora J.W."/>
            <person name="Magnuson J.K."/>
            <person name="Baker S.E."/>
            <person name="Pomraning K.R."/>
        </authorList>
    </citation>
    <scope>NUCLEOTIDE SEQUENCE [LARGE SCALE GENOMIC DNA]</scope>
    <source>
        <strain evidence="2">CBS 10300</strain>
    </source>
</reference>
<proteinExistence type="predicted"/>
<gene>
    <name evidence="1" type="ORF">V1517DRAFT_79442</name>
</gene>
<evidence type="ECO:0000313" key="1">
    <source>
        <dbReference type="EMBL" id="KAK9319014.1"/>
    </source>
</evidence>